<organism evidence="2 3">
    <name type="scientific">Frankliniella occidentalis</name>
    <name type="common">Western flower thrips</name>
    <name type="synonym">Euthrips occidentalis</name>
    <dbReference type="NCBI Taxonomy" id="133901"/>
    <lineage>
        <taxon>Eukaryota</taxon>
        <taxon>Metazoa</taxon>
        <taxon>Ecdysozoa</taxon>
        <taxon>Arthropoda</taxon>
        <taxon>Hexapoda</taxon>
        <taxon>Insecta</taxon>
        <taxon>Pterygota</taxon>
        <taxon>Neoptera</taxon>
        <taxon>Paraneoptera</taxon>
        <taxon>Thysanoptera</taxon>
        <taxon>Terebrantia</taxon>
        <taxon>Thripoidea</taxon>
        <taxon>Thripidae</taxon>
        <taxon>Frankliniella</taxon>
    </lineage>
</organism>
<dbReference type="Gene3D" id="3.80.10.10">
    <property type="entry name" value="Ribonuclease Inhibitor"/>
    <property type="match status" value="1"/>
</dbReference>
<name>A0A9C6XBB0_FRAOC</name>
<dbReference type="RefSeq" id="XP_052132483.1">
    <property type="nucleotide sequence ID" value="XM_052276523.1"/>
</dbReference>
<evidence type="ECO:0000313" key="3">
    <source>
        <dbReference type="RefSeq" id="XP_052132483.1"/>
    </source>
</evidence>
<evidence type="ECO:0000259" key="1">
    <source>
        <dbReference type="PROSITE" id="PS50181"/>
    </source>
</evidence>
<dbReference type="InterPro" id="IPR036047">
    <property type="entry name" value="F-box-like_dom_sf"/>
</dbReference>
<dbReference type="AlphaFoldDB" id="A0A9C6XBB0"/>
<dbReference type="SMART" id="SM00256">
    <property type="entry name" value="FBOX"/>
    <property type="match status" value="1"/>
</dbReference>
<evidence type="ECO:0000313" key="2">
    <source>
        <dbReference type="Proteomes" id="UP000504606"/>
    </source>
</evidence>
<accession>A0A9C6XBB0</accession>
<dbReference type="InterPro" id="IPR032675">
    <property type="entry name" value="LRR_dom_sf"/>
</dbReference>
<reference evidence="3" key="2">
    <citation type="submission" date="2025-08" db="UniProtKB">
        <authorList>
            <consortium name="RefSeq"/>
        </authorList>
    </citation>
    <scope>IDENTIFICATION</scope>
    <source>
        <tissue evidence="3">Whole organism</tissue>
    </source>
</reference>
<gene>
    <name evidence="3" type="primary">LOC127748592</name>
</gene>
<reference evidence="3" key="1">
    <citation type="journal article" date="2018" name="Proc. Natl. Acad. Sci. U.S.A.">
        <title>Phylogenomics and the evolution of hemipteroid insects.</title>
        <authorList>
            <person name="Johnson K.P."/>
            <person name="Dietrich C.H."/>
            <person name="Friedrich F."/>
            <person name="Beutel R.G."/>
            <person name="Wipfler B."/>
            <person name="Peters R.S."/>
            <person name="Allen J.M."/>
            <person name="Petersen M."/>
            <person name="Donath A."/>
            <person name="Walden K.K."/>
            <person name="Kozlov A.M."/>
            <person name="Podsiadlowski L."/>
            <person name="Mayer C."/>
            <person name="Meusemann K."/>
            <person name="Vasilikopoulos A."/>
            <person name="Waterhouse R.M."/>
            <person name="Cameron S.L."/>
            <person name="Weirauch C."/>
            <person name="Swanson D.R."/>
            <person name="Percy D.M."/>
            <person name="Hardy N.B."/>
            <person name="Terry I."/>
            <person name="Liu S."/>
            <person name="Zhou X."/>
            <person name="Misof B."/>
            <person name="Robertson H.M."/>
            <person name="Yoshizawa K."/>
        </authorList>
    </citation>
    <scope>NUCLEOTIDE SEQUENCE</scope>
    <source>
        <tissue evidence="3">Whole organism</tissue>
    </source>
</reference>
<sequence>MEALRDDVLALILQHLDLKDLFACRVACKRLATVALRPDVWRHRRVRSDCGHYNRPWLRAALRLAPCVHEMKLKLGPGEDDCDGLLYDTRCAAVELSVVVRRGGDDHAWCTRAARAIRNQEALGQLRHLELRLPGVDGFFDAPVDLDDSDIDDADLEDEAALVRTALTVSGLESLKFSELSSPKVADSVLKGFAVRRMSTLKRFACHLDGHCHLFREYILEKNAPTLEEVTVRCFEHEIRDGFSPIDLLIMRTGSLLAGMPKLRSLHCNLTIMDVRSLRCKPIVTRFVQKAGEFLLRSAQLRSVRLLISTPFNSLSGLELVVILSSTGEPQAEMLSVSQGLFTYLRDLASALPLLPNLQHLRLDTGIEVGMDELRKLLRTITPKNAPALQSIELGSLLKCHHHYMHEKSTLKLLSTNPSLHVKSGTPTTCRSVSDLGMCEFCAQGCHSEMWGGNRRLLVGLFMHPVGKCPYPDVHQPSQYLWVRL</sequence>
<dbReference type="GeneID" id="127748592"/>
<dbReference type="InterPro" id="IPR001810">
    <property type="entry name" value="F-box_dom"/>
</dbReference>
<dbReference type="Pfam" id="PF12937">
    <property type="entry name" value="F-box-like"/>
    <property type="match status" value="1"/>
</dbReference>
<keyword evidence="2" id="KW-1185">Reference proteome</keyword>
<dbReference type="OrthoDB" id="10257471at2759"/>
<dbReference type="Proteomes" id="UP000504606">
    <property type="component" value="Unplaced"/>
</dbReference>
<dbReference type="KEGG" id="foc:127748592"/>
<protein>
    <submittedName>
        <fullName evidence="3">Uncharacterized protein LOC127748592</fullName>
    </submittedName>
</protein>
<feature type="domain" description="F-box" evidence="1">
    <location>
        <begin position="1"/>
        <end position="44"/>
    </location>
</feature>
<dbReference type="PROSITE" id="PS50181">
    <property type="entry name" value="FBOX"/>
    <property type="match status" value="1"/>
</dbReference>
<proteinExistence type="predicted"/>
<dbReference type="SUPFAM" id="SSF81383">
    <property type="entry name" value="F-box domain"/>
    <property type="match status" value="1"/>
</dbReference>